<evidence type="ECO:0000313" key="11">
    <source>
        <dbReference type="Proteomes" id="UP001283341"/>
    </source>
</evidence>
<evidence type="ECO:0000256" key="7">
    <source>
        <dbReference type="ARBA" id="ARBA00023242"/>
    </source>
</evidence>
<evidence type="ECO:0000256" key="1">
    <source>
        <dbReference type="ARBA" id="ARBA00004123"/>
    </source>
</evidence>
<keyword evidence="6" id="KW-0804">Transcription</keyword>
<dbReference type="CDD" id="cd02440">
    <property type="entry name" value="AdoMet_MTases"/>
    <property type="match status" value="1"/>
</dbReference>
<comment type="catalytic activity">
    <reaction evidence="9">
        <text>L-methionyl-[protein] + S-adenosyl-L-methionine = S-methyl-L-methionyl-[protein] + S-adenosyl-L-homocysteine</text>
        <dbReference type="Rhea" id="RHEA:60560"/>
        <dbReference type="Rhea" id="RHEA-COMP:12313"/>
        <dbReference type="Rhea" id="RHEA-COMP:15592"/>
        <dbReference type="ChEBI" id="CHEBI:16044"/>
        <dbReference type="ChEBI" id="CHEBI:57856"/>
        <dbReference type="ChEBI" id="CHEBI:59789"/>
        <dbReference type="ChEBI" id="CHEBI:142742"/>
    </reaction>
    <physiologicalReaction direction="left-to-right" evidence="9">
        <dbReference type="Rhea" id="RHEA:60561"/>
    </physiologicalReaction>
</comment>
<dbReference type="Gene3D" id="3.40.50.150">
    <property type="entry name" value="Vaccinia Virus protein VP39"/>
    <property type="match status" value="1"/>
</dbReference>
<dbReference type="Pfam" id="PF13489">
    <property type="entry name" value="Methyltransf_23"/>
    <property type="match status" value="1"/>
</dbReference>
<dbReference type="Proteomes" id="UP001283341">
    <property type="component" value="Unassembled WGS sequence"/>
</dbReference>
<proteinExistence type="inferred from homology"/>
<reference evidence="10" key="1">
    <citation type="journal article" date="2023" name="Mol. Phylogenet. Evol.">
        <title>Genome-scale phylogeny and comparative genomics of the fungal order Sordariales.</title>
        <authorList>
            <person name="Hensen N."/>
            <person name="Bonometti L."/>
            <person name="Westerberg I."/>
            <person name="Brannstrom I.O."/>
            <person name="Guillou S."/>
            <person name="Cros-Aarteil S."/>
            <person name="Calhoun S."/>
            <person name="Haridas S."/>
            <person name="Kuo A."/>
            <person name="Mondo S."/>
            <person name="Pangilinan J."/>
            <person name="Riley R."/>
            <person name="LaButti K."/>
            <person name="Andreopoulos B."/>
            <person name="Lipzen A."/>
            <person name="Chen C."/>
            <person name="Yan M."/>
            <person name="Daum C."/>
            <person name="Ng V."/>
            <person name="Clum A."/>
            <person name="Steindorff A."/>
            <person name="Ohm R.A."/>
            <person name="Martin F."/>
            <person name="Silar P."/>
            <person name="Natvig D.O."/>
            <person name="Lalanne C."/>
            <person name="Gautier V."/>
            <person name="Ament-Velasquez S.L."/>
            <person name="Kruys A."/>
            <person name="Hutchinson M.I."/>
            <person name="Powell A.J."/>
            <person name="Barry K."/>
            <person name="Miller A.N."/>
            <person name="Grigoriev I.V."/>
            <person name="Debuchy R."/>
            <person name="Gladieux P."/>
            <person name="Hiltunen Thoren M."/>
            <person name="Johannesson H."/>
        </authorList>
    </citation>
    <scope>NUCLEOTIDE SEQUENCE</scope>
    <source>
        <strain evidence="10">CBS 118394</strain>
    </source>
</reference>
<dbReference type="PANTHER" id="PTHR43591">
    <property type="entry name" value="METHYLTRANSFERASE"/>
    <property type="match status" value="1"/>
</dbReference>
<evidence type="ECO:0000256" key="8">
    <source>
        <dbReference type="ARBA" id="ARBA00038158"/>
    </source>
</evidence>
<dbReference type="EMBL" id="JAUEDM010000001">
    <property type="protein sequence ID" value="KAK3329461.1"/>
    <property type="molecule type" value="Genomic_DNA"/>
</dbReference>
<dbReference type="InterPro" id="IPR029063">
    <property type="entry name" value="SAM-dependent_MTases_sf"/>
</dbReference>
<dbReference type="AlphaFoldDB" id="A0AAE0MED3"/>
<dbReference type="GO" id="GO:0008168">
    <property type="term" value="F:methyltransferase activity"/>
    <property type="evidence" value="ECO:0007669"/>
    <property type="project" value="UniProtKB-KW"/>
</dbReference>
<comment type="similarity">
    <text evidence="8">Belongs to the methyltransferase superfamily. LaeA methyltransferase family.</text>
</comment>
<keyword evidence="4" id="KW-0949">S-adenosyl-L-methionine</keyword>
<evidence type="ECO:0000256" key="4">
    <source>
        <dbReference type="ARBA" id="ARBA00022691"/>
    </source>
</evidence>
<dbReference type="GO" id="GO:0032259">
    <property type="term" value="P:methylation"/>
    <property type="evidence" value="ECO:0007669"/>
    <property type="project" value="UniProtKB-KW"/>
</dbReference>
<keyword evidence="3" id="KW-0808">Transferase</keyword>
<dbReference type="PANTHER" id="PTHR43591:SF30">
    <property type="entry name" value="PROTEIN-METHIONINE METHYLTRANSFERASE LAEA"/>
    <property type="match status" value="1"/>
</dbReference>
<evidence type="ECO:0000313" key="10">
    <source>
        <dbReference type="EMBL" id="KAK3329461.1"/>
    </source>
</evidence>
<protein>
    <submittedName>
        <fullName evidence="10">S-adenosyl-L-methionine-dependent methyltransferase</fullName>
    </submittedName>
</protein>
<evidence type="ECO:0000256" key="2">
    <source>
        <dbReference type="ARBA" id="ARBA00022603"/>
    </source>
</evidence>
<organism evidence="10 11">
    <name type="scientific">Apodospora peruviana</name>
    <dbReference type="NCBI Taxonomy" id="516989"/>
    <lineage>
        <taxon>Eukaryota</taxon>
        <taxon>Fungi</taxon>
        <taxon>Dikarya</taxon>
        <taxon>Ascomycota</taxon>
        <taxon>Pezizomycotina</taxon>
        <taxon>Sordariomycetes</taxon>
        <taxon>Sordariomycetidae</taxon>
        <taxon>Sordariales</taxon>
        <taxon>Lasiosphaeriaceae</taxon>
        <taxon>Apodospora</taxon>
    </lineage>
</organism>
<keyword evidence="7" id="KW-0539">Nucleus</keyword>
<sequence length="320" mass="36789">MAYPSASRPNNGPDLAPFSGMATVLPRRGVEGFRENGRFYGACQRGEYPFPYDEDEKERLDIFHKIFCIARKDVFYNVPIYDQAPRILDLGCGTGIWGIDVADKLPKGEVLGVDLALIQPEYIPENIRFDQMDIEEPWQDMRPGSWDVIHMRTLCGSIRNWQHLYAEISRHLKPQIGFLEQVEIDWVPRSHDGSVSPNSVVSQWAEELMLATEKLGRPMRLNSEFIKQRMMAAGLVDFKEEIIMIPLNGWPSDPHTRELGRWFNLGLKQGIHALTVAPLCRAHNRSPEQVIDLINRVTEEIHSRQLRGYCNLHIFTARRP</sequence>
<comment type="caution">
    <text evidence="10">The sequence shown here is derived from an EMBL/GenBank/DDBJ whole genome shotgun (WGS) entry which is preliminary data.</text>
</comment>
<dbReference type="SUPFAM" id="SSF53335">
    <property type="entry name" value="S-adenosyl-L-methionine-dependent methyltransferases"/>
    <property type="match status" value="1"/>
</dbReference>
<gene>
    <name evidence="10" type="ORF">B0H66DRAFT_25826</name>
</gene>
<dbReference type="GO" id="GO:0005634">
    <property type="term" value="C:nucleus"/>
    <property type="evidence" value="ECO:0007669"/>
    <property type="project" value="UniProtKB-SubCell"/>
</dbReference>
<comment type="subcellular location">
    <subcellularLocation>
        <location evidence="1">Nucleus</location>
    </subcellularLocation>
</comment>
<reference evidence="10" key="2">
    <citation type="submission" date="2023-06" db="EMBL/GenBank/DDBJ databases">
        <authorList>
            <consortium name="Lawrence Berkeley National Laboratory"/>
            <person name="Haridas S."/>
            <person name="Hensen N."/>
            <person name="Bonometti L."/>
            <person name="Westerberg I."/>
            <person name="Brannstrom I.O."/>
            <person name="Guillou S."/>
            <person name="Cros-Aarteil S."/>
            <person name="Calhoun S."/>
            <person name="Kuo A."/>
            <person name="Mondo S."/>
            <person name="Pangilinan J."/>
            <person name="Riley R."/>
            <person name="Labutti K."/>
            <person name="Andreopoulos B."/>
            <person name="Lipzen A."/>
            <person name="Chen C."/>
            <person name="Yanf M."/>
            <person name="Daum C."/>
            <person name="Ng V."/>
            <person name="Clum A."/>
            <person name="Steindorff A."/>
            <person name="Ohm R."/>
            <person name="Martin F."/>
            <person name="Silar P."/>
            <person name="Natvig D."/>
            <person name="Lalanne C."/>
            <person name="Gautier V."/>
            <person name="Ament-Velasquez S.L."/>
            <person name="Kruys A."/>
            <person name="Hutchinson M.I."/>
            <person name="Powell A.J."/>
            <person name="Barry K."/>
            <person name="Miller A.N."/>
            <person name="Grigoriev I.V."/>
            <person name="Debuchy R."/>
            <person name="Gladieux P."/>
            <person name="Thoren M.H."/>
            <person name="Johannesson H."/>
        </authorList>
    </citation>
    <scope>NUCLEOTIDE SEQUENCE</scope>
    <source>
        <strain evidence="10">CBS 118394</strain>
    </source>
</reference>
<evidence type="ECO:0000256" key="5">
    <source>
        <dbReference type="ARBA" id="ARBA00023015"/>
    </source>
</evidence>
<accession>A0AAE0MED3</accession>
<keyword evidence="5" id="KW-0805">Transcription regulation</keyword>
<evidence type="ECO:0000256" key="6">
    <source>
        <dbReference type="ARBA" id="ARBA00023163"/>
    </source>
</evidence>
<keyword evidence="11" id="KW-1185">Reference proteome</keyword>
<keyword evidence="2 10" id="KW-0489">Methyltransferase</keyword>
<evidence type="ECO:0000256" key="3">
    <source>
        <dbReference type="ARBA" id="ARBA00022679"/>
    </source>
</evidence>
<name>A0AAE0MED3_9PEZI</name>
<evidence type="ECO:0000256" key="9">
    <source>
        <dbReference type="ARBA" id="ARBA00047870"/>
    </source>
</evidence>